<dbReference type="InterPro" id="IPR013128">
    <property type="entry name" value="Peptidase_C1A"/>
</dbReference>
<protein>
    <submittedName>
        <fullName evidence="3">Putative secreted protein</fullName>
    </submittedName>
</protein>
<dbReference type="SUPFAM" id="SSF54001">
    <property type="entry name" value="Cysteine proteinases"/>
    <property type="match status" value="1"/>
</dbReference>
<evidence type="ECO:0000256" key="1">
    <source>
        <dbReference type="ARBA" id="ARBA00008455"/>
    </source>
</evidence>
<accession>A0A6M2DUX6</accession>
<sequence length="96" mass="10259">MLAALALHGPLAVGINALTWQNYLGGIIKYHCDGGPMMLNHAVQVVGYDLSEPTPHYILRNSWGPNFGNDGYAYIAIGGNICGIAEEVSSVQVTEK</sequence>
<dbReference type="Pfam" id="PF00112">
    <property type="entry name" value="Peptidase_C1"/>
    <property type="match status" value="1"/>
</dbReference>
<organism evidence="3">
    <name type="scientific">Xenopsylla cheopis</name>
    <name type="common">Oriental rat flea</name>
    <name type="synonym">Pulex cheopis</name>
    <dbReference type="NCBI Taxonomy" id="163159"/>
    <lineage>
        <taxon>Eukaryota</taxon>
        <taxon>Metazoa</taxon>
        <taxon>Ecdysozoa</taxon>
        <taxon>Arthropoda</taxon>
        <taxon>Hexapoda</taxon>
        <taxon>Insecta</taxon>
        <taxon>Pterygota</taxon>
        <taxon>Neoptera</taxon>
        <taxon>Endopterygota</taxon>
        <taxon>Siphonaptera</taxon>
        <taxon>Pulicidae</taxon>
        <taxon>Xenopsyllinae</taxon>
        <taxon>Xenopsylla</taxon>
    </lineage>
</organism>
<name>A0A6M2DUX6_XENCH</name>
<dbReference type="GO" id="GO:0006508">
    <property type="term" value="P:proteolysis"/>
    <property type="evidence" value="ECO:0007669"/>
    <property type="project" value="InterPro"/>
</dbReference>
<dbReference type="InterPro" id="IPR000668">
    <property type="entry name" value="Peptidase_C1A_C"/>
</dbReference>
<reference evidence="3" key="1">
    <citation type="submission" date="2020-03" db="EMBL/GenBank/DDBJ databases">
        <title>Transcriptomic Profiling of the Digestive Tract of the Rat Flea, Xenopsylla cheopis, Following Blood Feeding and Infection with Yersinia pestis.</title>
        <authorList>
            <person name="Bland D.M."/>
            <person name="Martens C.A."/>
            <person name="Virtaneva K."/>
            <person name="Kanakabandi K."/>
            <person name="Long D."/>
            <person name="Rosenke R."/>
            <person name="Saturday G.A."/>
            <person name="Hoyt F.H."/>
            <person name="Bruno D.P."/>
            <person name="Ribeiro J.M.C."/>
            <person name="Hinnebusch J."/>
        </authorList>
    </citation>
    <scope>NUCLEOTIDE SEQUENCE</scope>
</reference>
<dbReference type="PROSITE" id="PS00639">
    <property type="entry name" value="THIOL_PROTEASE_HIS"/>
    <property type="match status" value="1"/>
</dbReference>
<dbReference type="GO" id="GO:0008234">
    <property type="term" value="F:cysteine-type peptidase activity"/>
    <property type="evidence" value="ECO:0007669"/>
    <property type="project" value="InterPro"/>
</dbReference>
<dbReference type="Gene3D" id="3.90.70.10">
    <property type="entry name" value="Cysteine proteinases"/>
    <property type="match status" value="1"/>
</dbReference>
<comment type="similarity">
    <text evidence="1">Belongs to the peptidase C1 family.</text>
</comment>
<proteinExistence type="inferred from homology"/>
<dbReference type="PANTHER" id="PTHR12411">
    <property type="entry name" value="CYSTEINE PROTEASE FAMILY C1-RELATED"/>
    <property type="match status" value="1"/>
</dbReference>
<feature type="domain" description="Peptidase C1A papain C-terminal" evidence="2">
    <location>
        <begin position="3"/>
        <end position="90"/>
    </location>
</feature>
<evidence type="ECO:0000313" key="3">
    <source>
        <dbReference type="EMBL" id="NOV49943.1"/>
    </source>
</evidence>
<evidence type="ECO:0000259" key="2">
    <source>
        <dbReference type="Pfam" id="PF00112"/>
    </source>
</evidence>
<dbReference type="AlphaFoldDB" id="A0A6M2DUX6"/>
<dbReference type="InterPro" id="IPR025660">
    <property type="entry name" value="Pept_his_AS"/>
</dbReference>
<dbReference type="EMBL" id="GIIL01006217">
    <property type="protein sequence ID" value="NOV49943.1"/>
    <property type="molecule type" value="Transcribed_RNA"/>
</dbReference>
<dbReference type="InterPro" id="IPR038765">
    <property type="entry name" value="Papain-like_cys_pep_sf"/>
</dbReference>